<gene>
    <name evidence="3" type="ORF">LCOR_06233.1</name>
</gene>
<dbReference type="GO" id="GO:0016491">
    <property type="term" value="F:oxidoreductase activity"/>
    <property type="evidence" value="ECO:0007669"/>
    <property type="project" value="UniProtKB-KW"/>
</dbReference>
<proteinExistence type="inferred from homology"/>
<dbReference type="PRINTS" id="PR00080">
    <property type="entry name" value="SDRFAMILY"/>
</dbReference>
<organism evidence="3 4">
    <name type="scientific">Lichtheimia corymbifera JMRC:FSU:9682</name>
    <dbReference type="NCBI Taxonomy" id="1263082"/>
    <lineage>
        <taxon>Eukaryota</taxon>
        <taxon>Fungi</taxon>
        <taxon>Fungi incertae sedis</taxon>
        <taxon>Mucoromycota</taxon>
        <taxon>Mucoromycotina</taxon>
        <taxon>Mucoromycetes</taxon>
        <taxon>Mucorales</taxon>
        <taxon>Lichtheimiaceae</taxon>
        <taxon>Lichtheimia</taxon>
    </lineage>
</organism>
<comment type="caution">
    <text evidence="3">The sequence shown here is derived from an EMBL/GenBank/DDBJ whole genome shotgun (WGS) entry which is preliminary data.</text>
</comment>
<accession>A0A068S1G1</accession>
<sequence length="294" mass="30708">MTSNTANDRVAQIAAHLEAVGSSMKDQVCIVTGAGSLYGIGRATVYALAKRGPKVIYATDLTLESLEGLTKDVESKYPEVQCICRAVNAAKTESVTAIIDEAVNTFGRLDVFFANAGVATGDPLLSEDEESFMRMMSINALSAFLACRYAGPAMKLTGKGGKERSGGSIICTASVAGIRSGAGSPEYSASKAAVINLCQTSAFQYAGTDIRVNAICPGLIETGMTKGTFDYARARGSAHKIGQLNPTRRYGLPFEIANVVAFLASEEASYVNGQAIAVDGGLSASHPIVPGKFH</sequence>
<dbReference type="Proteomes" id="UP000027586">
    <property type="component" value="Unassembled WGS sequence"/>
</dbReference>
<dbReference type="PANTHER" id="PTHR24321:SF8">
    <property type="entry name" value="ESTRADIOL 17-BETA-DEHYDROGENASE 8-RELATED"/>
    <property type="match status" value="1"/>
</dbReference>
<keyword evidence="4" id="KW-1185">Reference proteome</keyword>
<evidence type="ECO:0000313" key="4">
    <source>
        <dbReference type="Proteomes" id="UP000027586"/>
    </source>
</evidence>
<dbReference type="PANTHER" id="PTHR24321">
    <property type="entry name" value="DEHYDROGENASES, SHORT CHAIN"/>
    <property type="match status" value="1"/>
</dbReference>
<dbReference type="SUPFAM" id="SSF51735">
    <property type="entry name" value="NAD(P)-binding Rossmann-fold domains"/>
    <property type="match status" value="1"/>
</dbReference>
<dbReference type="InterPro" id="IPR002347">
    <property type="entry name" value="SDR_fam"/>
</dbReference>
<evidence type="ECO:0000256" key="2">
    <source>
        <dbReference type="ARBA" id="ARBA00023002"/>
    </source>
</evidence>
<dbReference type="PRINTS" id="PR00081">
    <property type="entry name" value="GDHRDH"/>
</dbReference>
<comment type="similarity">
    <text evidence="1">Belongs to the short-chain dehydrogenases/reductases (SDR) family.</text>
</comment>
<dbReference type="AlphaFoldDB" id="A0A068S1G1"/>
<keyword evidence="2" id="KW-0560">Oxidoreductase</keyword>
<protein>
    <submittedName>
        <fullName evidence="3">Sex determination protein tasselseed-2</fullName>
    </submittedName>
</protein>
<dbReference type="STRING" id="1263082.A0A068S1G1"/>
<dbReference type="FunFam" id="3.40.50.720:FF:000084">
    <property type="entry name" value="Short-chain dehydrogenase reductase"/>
    <property type="match status" value="1"/>
</dbReference>
<dbReference type="InterPro" id="IPR036291">
    <property type="entry name" value="NAD(P)-bd_dom_sf"/>
</dbReference>
<dbReference type="Gene3D" id="3.40.50.720">
    <property type="entry name" value="NAD(P)-binding Rossmann-like Domain"/>
    <property type="match status" value="1"/>
</dbReference>
<dbReference type="VEuPathDB" id="FungiDB:LCOR_06233.1"/>
<dbReference type="CDD" id="cd05233">
    <property type="entry name" value="SDR_c"/>
    <property type="match status" value="1"/>
</dbReference>
<name>A0A068S1G1_9FUNG</name>
<reference evidence="3" key="1">
    <citation type="submission" date="2013-08" db="EMBL/GenBank/DDBJ databases">
        <title>Gene expansion shapes genome architecture in the human pathogen Lichtheimia corymbifera: an evolutionary genomics analysis in the ancient terrestrial Mucorales (Mucoromycotina).</title>
        <authorList>
            <person name="Schwartze V.U."/>
            <person name="Winter S."/>
            <person name="Shelest E."/>
            <person name="Marcet-Houben M."/>
            <person name="Horn F."/>
            <person name="Wehner S."/>
            <person name="Hoffmann K."/>
            <person name="Riege K."/>
            <person name="Sammeth M."/>
            <person name="Nowrousian M."/>
            <person name="Valiante V."/>
            <person name="Linde J."/>
            <person name="Jacobsen I.D."/>
            <person name="Marz M."/>
            <person name="Brakhage A.A."/>
            <person name="Gabaldon T."/>
            <person name="Bocker S."/>
            <person name="Voigt K."/>
        </authorList>
    </citation>
    <scope>NUCLEOTIDE SEQUENCE [LARGE SCALE GENOMIC DNA]</scope>
    <source>
        <strain evidence="3">FSU 9682</strain>
    </source>
</reference>
<dbReference type="Pfam" id="PF13561">
    <property type="entry name" value="adh_short_C2"/>
    <property type="match status" value="1"/>
</dbReference>
<evidence type="ECO:0000256" key="1">
    <source>
        <dbReference type="ARBA" id="ARBA00006484"/>
    </source>
</evidence>
<evidence type="ECO:0000313" key="3">
    <source>
        <dbReference type="EMBL" id="CDH55041.1"/>
    </source>
</evidence>
<dbReference type="OrthoDB" id="4131217at2759"/>
<dbReference type="EMBL" id="CBTN010000027">
    <property type="protein sequence ID" value="CDH55041.1"/>
    <property type="molecule type" value="Genomic_DNA"/>
</dbReference>